<dbReference type="EMBL" id="CP036279">
    <property type="protein sequence ID" value="QDU59372.1"/>
    <property type="molecule type" value="Genomic_DNA"/>
</dbReference>
<feature type="compositionally biased region" description="Basic and acidic residues" evidence="1">
    <location>
        <begin position="115"/>
        <end position="129"/>
    </location>
</feature>
<dbReference type="AlphaFoldDB" id="A0A518AXB3"/>
<protein>
    <submittedName>
        <fullName evidence="2">Uncharacterized protein</fullName>
    </submittedName>
</protein>
<feature type="compositionally biased region" description="Low complexity" evidence="1">
    <location>
        <begin position="154"/>
        <end position="164"/>
    </location>
</feature>
<feature type="region of interest" description="Disordered" evidence="1">
    <location>
        <begin position="1"/>
        <end position="174"/>
    </location>
</feature>
<reference evidence="2 3" key="1">
    <citation type="submission" date="2019-02" db="EMBL/GenBank/DDBJ databases">
        <title>Deep-cultivation of Planctomycetes and their phenomic and genomic characterization uncovers novel biology.</title>
        <authorList>
            <person name="Wiegand S."/>
            <person name="Jogler M."/>
            <person name="Boedeker C."/>
            <person name="Pinto D."/>
            <person name="Vollmers J."/>
            <person name="Rivas-Marin E."/>
            <person name="Kohn T."/>
            <person name="Peeters S.H."/>
            <person name="Heuer A."/>
            <person name="Rast P."/>
            <person name="Oberbeckmann S."/>
            <person name="Bunk B."/>
            <person name="Jeske O."/>
            <person name="Meyerdierks A."/>
            <person name="Storesund J.E."/>
            <person name="Kallscheuer N."/>
            <person name="Luecker S."/>
            <person name="Lage O.M."/>
            <person name="Pohl T."/>
            <person name="Merkel B.J."/>
            <person name="Hornburger P."/>
            <person name="Mueller R.-W."/>
            <person name="Bruemmer F."/>
            <person name="Labrenz M."/>
            <person name="Spormann A.M."/>
            <person name="Op den Camp H."/>
            <person name="Overmann J."/>
            <person name="Amann R."/>
            <person name="Jetten M.S.M."/>
            <person name="Mascher T."/>
            <person name="Medema M.H."/>
            <person name="Devos D.P."/>
            <person name="Kaster A.-K."/>
            <person name="Ovreas L."/>
            <person name="Rohde M."/>
            <person name="Galperin M.Y."/>
            <person name="Jogler C."/>
        </authorList>
    </citation>
    <scope>NUCLEOTIDE SEQUENCE [LARGE SCALE GENOMIC DNA]</scope>
    <source>
        <strain evidence="2 3">Pan216</strain>
    </source>
</reference>
<evidence type="ECO:0000256" key="1">
    <source>
        <dbReference type="SAM" id="MobiDB-lite"/>
    </source>
</evidence>
<sequence length="198" mass="21810">MKALAHVDRFPSQEDPHLMGDRPMLSPPGPHRGRQALDARRRSRLGPAPARCSLGDERSQSRSSFRGPPATRRTATDTPHRHRPQANVSLVDRVAVAHAASRRTTPPKSPLPGRISERSARSPLADERPSANTLPSPHNELATSASRQTRANHPKPTATHKTPPLQRSRPSCISSNRLRWYHHASTNILPNTPADQTP</sequence>
<keyword evidence="3" id="KW-1185">Reference proteome</keyword>
<feature type="compositionally biased region" description="Polar residues" evidence="1">
    <location>
        <begin position="130"/>
        <end position="151"/>
    </location>
</feature>
<dbReference type="Proteomes" id="UP000317093">
    <property type="component" value="Chromosome"/>
</dbReference>
<feature type="compositionally biased region" description="Basic and acidic residues" evidence="1">
    <location>
        <begin position="1"/>
        <end position="20"/>
    </location>
</feature>
<dbReference type="KEGG" id="knv:Pan216_02000"/>
<proteinExistence type="predicted"/>
<gene>
    <name evidence="2" type="ORF">Pan216_02000</name>
</gene>
<accession>A0A518AXB3</accession>
<organism evidence="2 3">
    <name type="scientific">Kolteria novifilia</name>
    <dbReference type="NCBI Taxonomy" id="2527975"/>
    <lineage>
        <taxon>Bacteria</taxon>
        <taxon>Pseudomonadati</taxon>
        <taxon>Planctomycetota</taxon>
        <taxon>Planctomycetia</taxon>
        <taxon>Kolteriales</taxon>
        <taxon>Kolteriaceae</taxon>
        <taxon>Kolteria</taxon>
    </lineage>
</organism>
<name>A0A518AXB3_9BACT</name>
<evidence type="ECO:0000313" key="3">
    <source>
        <dbReference type="Proteomes" id="UP000317093"/>
    </source>
</evidence>
<evidence type="ECO:0000313" key="2">
    <source>
        <dbReference type="EMBL" id="QDU59372.1"/>
    </source>
</evidence>